<dbReference type="CDD" id="cd16936">
    <property type="entry name" value="HATPase_RsbW-like"/>
    <property type="match status" value="1"/>
</dbReference>
<dbReference type="InterPro" id="IPR036890">
    <property type="entry name" value="HATPase_C_sf"/>
</dbReference>
<accession>A0ABN1TK67</accession>
<keyword evidence="1" id="KW-0808">Transferase</keyword>
<feature type="domain" description="Histidine kinase/HSP90-like ATPase" evidence="3">
    <location>
        <begin position="40"/>
        <end position="149"/>
    </location>
</feature>
<proteinExistence type="predicted"/>
<dbReference type="Gene3D" id="3.30.565.10">
    <property type="entry name" value="Histidine kinase-like ATPase, C-terminal domain"/>
    <property type="match status" value="1"/>
</dbReference>
<dbReference type="InterPro" id="IPR050267">
    <property type="entry name" value="Anti-sigma-factor_SerPK"/>
</dbReference>
<name>A0ABN1TK67_9ACTN</name>
<dbReference type="PANTHER" id="PTHR35526">
    <property type="entry name" value="ANTI-SIGMA-F FACTOR RSBW-RELATED"/>
    <property type="match status" value="1"/>
</dbReference>
<protein>
    <recommendedName>
        <fullName evidence="3">Histidine kinase/HSP90-like ATPase domain-containing protein</fullName>
    </recommendedName>
</protein>
<evidence type="ECO:0000256" key="2">
    <source>
        <dbReference type="SAM" id="MobiDB-lite"/>
    </source>
</evidence>
<organism evidence="4 5">
    <name type="scientific">Kitasatospora arboriphila</name>
    <dbReference type="NCBI Taxonomy" id="258052"/>
    <lineage>
        <taxon>Bacteria</taxon>
        <taxon>Bacillati</taxon>
        <taxon>Actinomycetota</taxon>
        <taxon>Actinomycetes</taxon>
        <taxon>Kitasatosporales</taxon>
        <taxon>Streptomycetaceae</taxon>
        <taxon>Kitasatospora</taxon>
    </lineage>
</organism>
<evidence type="ECO:0000313" key="4">
    <source>
        <dbReference type="EMBL" id="GAA1091357.1"/>
    </source>
</evidence>
<evidence type="ECO:0000313" key="5">
    <source>
        <dbReference type="Proteomes" id="UP001499987"/>
    </source>
</evidence>
<feature type="region of interest" description="Disordered" evidence="2">
    <location>
        <begin position="105"/>
        <end position="125"/>
    </location>
</feature>
<keyword evidence="1" id="KW-0723">Serine/threonine-protein kinase</keyword>
<evidence type="ECO:0000259" key="3">
    <source>
        <dbReference type="Pfam" id="PF13581"/>
    </source>
</evidence>
<dbReference type="EMBL" id="BAAALD010000036">
    <property type="protein sequence ID" value="GAA1091357.1"/>
    <property type="molecule type" value="Genomic_DNA"/>
</dbReference>
<dbReference type="SUPFAM" id="SSF55874">
    <property type="entry name" value="ATPase domain of HSP90 chaperone/DNA topoisomerase II/histidine kinase"/>
    <property type="match status" value="1"/>
</dbReference>
<sequence>MQTPIRGRAVIRMTAPTSSLGRRPGETAGGSERVFGLRLEHDPRAAATARHAARPVLSAWGLDDDRLYDTLLVLSELVTNAVTHGRPPAVLYLRAQDSPGQVQVHVSDGGPQGAPAGWATDRPADERGRGASIVAALADSTGITDRTGTLIDHWADIPAA</sequence>
<dbReference type="InterPro" id="IPR003594">
    <property type="entry name" value="HATPase_dom"/>
</dbReference>
<keyword evidence="5" id="KW-1185">Reference proteome</keyword>
<keyword evidence="1" id="KW-0418">Kinase</keyword>
<reference evidence="4 5" key="1">
    <citation type="journal article" date="2019" name="Int. J. Syst. Evol. Microbiol.">
        <title>The Global Catalogue of Microorganisms (GCM) 10K type strain sequencing project: providing services to taxonomists for standard genome sequencing and annotation.</title>
        <authorList>
            <consortium name="The Broad Institute Genomics Platform"/>
            <consortium name="The Broad Institute Genome Sequencing Center for Infectious Disease"/>
            <person name="Wu L."/>
            <person name="Ma J."/>
        </authorList>
    </citation>
    <scope>NUCLEOTIDE SEQUENCE [LARGE SCALE GENOMIC DNA]</scope>
    <source>
        <strain evidence="4 5">JCM 13002</strain>
    </source>
</reference>
<dbReference type="PANTHER" id="PTHR35526:SF3">
    <property type="entry name" value="ANTI-SIGMA-F FACTOR RSBW"/>
    <property type="match status" value="1"/>
</dbReference>
<dbReference type="Pfam" id="PF13581">
    <property type="entry name" value="HATPase_c_2"/>
    <property type="match status" value="1"/>
</dbReference>
<comment type="caution">
    <text evidence="4">The sequence shown here is derived from an EMBL/GenBank/DDBJ whole genome shotgun (WGS) entry which is preliminary data.</text>
</comment>
<gene>
    <name evidence="4" type="ORF">GCM10009663_38960</name>
</gene>
<dbReference type="Proteomes" id="UP001499987">
    <property type="component" value="Unassembled WGS sequence"/>
</dbReference>
<evidence type="ECO:0000256" key="1">
    <source>
        <dbReference type="ARBA" id="ARBA00022527"/>
    </source>
</evidence>